<proteinExistence type="predicted"/>
<name>A0A6A7AQG4_9PLEO</name>
<dbReference type="AlphaFoldDB" id="A0A6A7AQG4"/>
<evidence type="ECO:0000313" key="2">
    <source>
        <dbReference type="Proteomes" id="UP000799423"/>
    </source>
</evidence>
<sequence length="186" mass="20531">MPSPCTCTSPTHVAAPSSPANHALLTPYWPQHQDTAASPPLPRPAWTPMPRTCLDTRSTGYGLLNEYHCKAGVAMEPTNSTPASRPRRRGYRPSPAAWDFARVPPLVAHAELTSRILPWRGAVMNQIIGTHWLSNTLVEMPVSVIMTRRVSNDLDDRPALCEVIKELTGHVHVSTLHVHRTRQAVS</sequence>
<dbReference type="Proteomes" id="UP000799423">
    <property type="component" value="Unassembled WGS sequence"/>
</dbReference>
<accession>A0A6A7AQG4</accession>
<evidence type="ECO:0000313" key="1">
    <source>
        <dbReference type="EMBL" id="KAF2845382.1"/>
    </source>
</evidence>
<dbReference type="EMBL" id="MU006348">
    <property type="protein sequence ID" value="KAF2845382.1"/>
    <property type="molecule type" value="Genomic_DNA"/>
</dbReference>
<protein>
    <submittedName>
        <fullName evidence="1">Uncharacterized protein</fullName>
    </submittedName>
</protein>
<gene>
    <name evidence="1" type="ORF">T440DRAFT_277981</name>
</gene>
<organism evidence="1 2">
    <name type="scientific">Plenodomus tracheiphilus IPT5</name>
    <dbReference type="NCBI Taxonomy" id="1408161"/>
    <lineage>
        <taxon>Eukaryota</taxon>
        <taxon>Fungi</taxon>
        <taxon>Dikarya</taxon>
        <taxon>Ascomycota</taxon>
        <taxon>Pezizomycotina</taxon>
        <taxon>Dothideomycetes</taxon>
        <taxon>Pleosporomycetidae</taxon>
        <taxon>Pleosporales</taxon>
        <taxon>Pleosporineae</taxon>
        <taxon>Leptosphaeriaceae</taxon>
        <taxon>Plenodomus</taxon>
    </lineage>
</organism>
<reference evidence="1" key="1">
    <citation type="submission" date="2020-01" db="EMBL/GenBank/DDBJ databases">
        <authorList>
            <consortium name="DOE Joint Genome Institute"/>
            <person name="Haridas S."/>
            <person name="Albert R."/>
            <person name="Binder M."/>
            <person name="Bloem J."/>
            <person name="Labutti K."/>
            <person name="Salamov A."/>
            <person name="Andreopoulos B."/>
            <person name="Baker S.E."/>
            <person name="Barry K."/>
            <person name="Bills G."/>
            <person name="Bluhm B.H."/>
            <person name="Cannon C."/>
            <person name="Castanera R."/>
            <person name="Culley D.E."/>
            <person name="Daum C."/>
            <person name="Ezra D."/>
            <person name="Gonzalez J.B."/>
            <person name="Henrissat B."/>
            <person name="Kuo A."/>
            <person name="Liang C."/>
            <person name="Lipzen A."/>
            <person name="Lutzoni F."/>
            <person name="Magnuson J."/>
            <person name="Mondo S."/>
            <person name="Nolan M."/>
            <person name="Ohm R."/>
            <person name="Pangilinan J."/>
            <person name="Park H.-J."/>
            <person name="Ramirez L."/>
            <person name="Alfaro M."/>
            <person name="Sun H."/>
            <person name="Tritt A."/>
            <person name="Yoshinaga Y."/>
            <person name="Zwiers L.-H."/>
            <person name="Turgeon B.G."/>
            <person name="Goodwin S.B."/>
            <person name="Spatafora J.W."/>
            <person name="Crous P.W."/>
            <person name="Grigoriev I.V."/>
        </authorList>
    </citation>
    <scope>NUCLEOTIDE SEQUENCE</scope>
    <source>
        <strain evidence="1">IPT5</strain>
    </source>
</reference>
<keyword evidence="2" id="KW-1185">Reference proteome</keyword>